<comment type="subcellular location">
    <subcellularLocation>
        <location evidence="1">Cell membrane</location>
        <topology evidence="1">Multi-pass membrane protein</topology>
    </subcellularLocation>
</comment>
<keyword evidence="5 9" id="KW-0812">Transmembrane</keyword>
<evidence type="ECO:0000256" key="7">
    <source>
        <dbReference type="ARBA" id="ARBA00023136"/>
    </source>
</evidence>
<dbReference type="PANTHER" id="PTHR21716:SF53">
    <property type="entry name" value="PERMEASE PERM-RELATED"/>
    <property type="match status" value="1"/>
</dbReference>
<dbReference type="Pfam" id="PF01594">
    <property type="entry name" value="AI-2E_transport"/>
    <property type="match status" value="1"/>
</dbReference>
<feature type="transmembrane region" description="Helical" evidence="9">
    <location>
        <begin position="518"/>
        <end position="537"/>
    </location>
</feature>
<evidence type="ECO:0000256" key="4">
    <source>
        <dbReference type="ARBA" id="ARBA00022475"/>
    </source>
</evidence>
<dbReference type="PANTHER" id="PTHR21716">
    <property type="entry name" value="TRANSMEMBRANE PROTEIN"/>
    <property type="match status" value="1"/>
</dbReference>
<dbReference type="InterPro" id="IPR002549">
    <property type="entry name" value="AI-2E-like"/>
</dbReference>
<feature type="transmembrane region" description="Helical" evidence="9">
    <location>
        <begin position="549"/>
        <end position="572"/>
    </location>
</feature>
<dbReference type="GO" id="GO:0005886">
    <property type="term" value="C:plasma membrane"/>
    <property type="evidence" value="ECO:0007669"/>
    <property type="project" value="UniProtKB-SubCell"/>
</dbReference>
<evidence type="ECO:0000256" key="8">
    <source>
        <dbReference type="SAM" id="MobiDB-lite"/>
    </source>
</evidence>
<evidence type="ECO:0000256" key="2">
    <source>
        <dbReference type="ARBA" id="ARBA00009773"/>
    </source>
</evidence>
<dbReference type="GO" id="GO:0055085">
    <property type="term" value="P:transmembrane transport"/>
    <property type="evidence" value="ECO:0007669"/>
    <property type="project" value="TreeGrafter"/>
</dbReference>
<keyword evidence="3" id="KW-0813">Transport</keyword>
<feature type="compositionally biased region" description="Polar residues" evidence="8">
    <location>
        <begin position="79"/>
        <end position="88"/>
    </location>
</feature>
<proteinExistence type="inferred from homology"/>
<accession>A0A7S3PMN6</accession>
<evidence type="ECO:0000313" key="10">
    <source>
        <dbReference type="EMBL" id="CAE0444502.1"/>
    </source>
</evidence>
<evidence type="ECO:0000256" key="3">
    <source>
        <dbReference type="ARBA" id="ARBA00022448"/>
    </source>
</evidence>
<feature type="region of interest" description="Disordered" evidence="8">
    <location>
        <begin position="1"/>
        <end position="99"/>
    </location>
</feature>
<sequence length="677" mass="75670">MFEGDSEGSSHSNFEAEHQNFEVDVSLESLPESTHTHGSTLTRRNINRRTGCADYQDPGTDQSWWRSTRARTTSSPRSQGQEPYSSSPVGRKKAYSKDSSLAKKRANSFGFSIGNAPASYSQFDISSLKYKFDFSKMPTPKNKNLDEQTEHLNPDLVPIPSIMEDDPMSKSHAFSEEATGSDVEHLGSKADNIRIKTDPSPQLEGVFDLNALEEVLRERGIIRHLRNTLNLVLVPLLLISGIGVGFILVWAEDILVPFVVSVFFTYLLRPMVDFLSRPLGKCHHMDCLPSNLPVAPCLGNSNNATVLLKRRKSTHDSILTDDLEAAEAESGVEMTGLLDRDTIYSNDNNGKAKGLATSKRSSSNKYMSRRDRMCYECQRAKCPRWIAVSLSLMFTFSIFAGLIFFVIDALQAFEQHNLDNYEERAVEIAQKVLVVLKNKLDIDGSYMLKQIRTEFQVVTVTKYLIILLFDAIGYTFIVFLFVLYMLFEEPGMRSKQISRSHSRARSLRRQIDSQIQRYLVIKTVISALVGILVYIILGPCLNVKMAHLFGVITFLANYIPNIGAIVATLLPFPILILDDQISNSTVILAIALPIGVHTIVGNFIEPKVFGDTMELHAVVVLLSLSFWYTVWGIPGAILAVPIMAVIRIVVSNIKHPYALVILRLLEGKLPGTAEFHS</sequence>
<feature type="transmembrane region" description="Helical" evidence="9">
    <location>
        <begin position="463"/>
        <end position="487"/>
    </location>
</feature>
<dbReference type="AlphaFoldDB" id="A0A7S3PMN6"/>
<evidence type="ECO:0008006" key="11">
    <source>
        <dbReference type="Google" id="ProtNLM"/>
    </source>
</evidence>
<evidence type="ECO:0000256" key="6">
    <source>
        <dbReference type="ARBA" id="ARBA00022989"/>
    </source>
</evidence>
<protein>
    <recommendedName>
        <fullName evidence="11">AI-2E family transporter</fullName>
    </recommendedName>
</protein>
<keyword evidence="6 9" id="KW-1133">Transmembrane helix</keyword>
<evidence type="ECO:0000256" key="5">
    <source>
        <dbReference type="ARBA" id="ARBA00022692"/>
    </source>
</evidence>
<keyword evidence="4" id="KW-1003">Cell membrane</keyword>
<feature type="compositionally biased region" description="Polar residues" evidence="8">
    <location>
        <begin position="31"/>
        <end position="44"/>
    </location>
</feature>
<feature type="transmembrane region" description="Helical" evidence="9">
    <location>
        <begin position="624"/>
        <end position="650"/>
    </location>
</feature>
<evidence type="ECO:0000256" key="9">
    <source>
        <dbReference type="SAM" id="Phobius"/>
    </source>
</evidence>
<evidence type="ECO:0000256" key="1">
    <source>
        <dbReference type="ARBA" id="ARBA00004651"/>
    </source>
</evidence>
<reference evidence="10" key="1">
    <citation type="submission" date="2021-01" db="EMBL/GenBank/DDBJ databases">
        <authorList>
            <person name="Corre E."/>
            <person name="Pelletier E."/>
            <person name="Niang G."/>
            <person name="Scheremetjew M."/>
            <person name="Finn R."/>
            <person name="Kale V."/>
            <person name="Holt S."/>
            <person name="Cochrane G."/>
            <person name="Meng A."/>
            <person name="Brown T."/>
            <person name="Cohen L."/>
        </authorList>
    </citation>
    <scope>NUCLEOTIDE SEQUENCE</scope>
    <source>
        <strain evidence="10">GSBS06</strain>
    </source>
</reference>
<gene>
    <name evidence="10" type="ORF">ASTO00021_LOCUS14555</name>
</gene>
<name>A0A7S3PMN6_9STRA</name>
<feature type="transmembrane region" description="Helical" evidence="9">
    <location>
        <begin position="584"/>
        <end position="604"/>
    </location>
</feature>
<feature type="transmembrane region" description="Helical" evidence="9">
    <location>
        <begin position="254"/>
        <end position="272"/>
    </location>
</feature>
<keyword evidence="7 9" id="KW-0472">Membrane</keyword>
<dbReference type="EMBL" id="HBIN01019086">
    <property type="protein sequence ID" value="CAE0444502.1"/>
    <property type="molecule type" value="Transcribed_RNA"/>
</dbReference>
<feature type="transmembrane region" description="Helical" evidence="9">
    <location>
        <begin position="385"/>
        <end position="407"/>
    </location>
</feature>
<feature type="compositionally biased region" description="Low complexity" evidence="8">
    <location>
        <begin position="66"/>
        <end position="78"/>
    </location>
</feature>
<organism evidence="10">
    <name type="scientific">Aplanochytrium stocchinoi</name>
    <dbReference type="NCBI Taxonomy" id="215587"/>
    <lineage>
        <taxon>Eukaryota</taxon>
        <taxon>Sar</taxon>
        <taxon>Stramenopiles</taxon>
        <taxon>Bigyra</taxon>
        <taxon>Labyrinthulomycetes</taxon>
        <taxon>Thraustochytrida</taxon>
        <taxon>Thraustochytriidae</taxon>
        <taxon>Aplanochytrium</taxon>
    </lineage>
</organism>
<comment type="similarity">
    <text evidence="2">Belongs to the autoinducer-2 exporter (AI-2E) (TC 2.A.86) family.</text>
</comment>
<feature type="transmembrane region" description="Helical" evidence="9">
    <location>
        <begin position="229"/>
        <end position="248"/>
    </location>
</feature>